<keyword evidence="1" id="KW-0812">Transmembrane</keyword>
<feature type="transmembrane region" description="Helical" evidence="1">
    <location>
        <begin position="394"/>
        <end position="414"/>
    </location>
</feature>
<sequence length="745" mass="81543">MKTEIQRTPSWLRSPSDPMYGLRPGLQWDWSWIVLLLLACAVYVGLALSPSSYALGLERLGQPVTGTWLGSPRGIRSDEWMVYTPYMQIAVENGFQRINALSPYQEDLRTFQALPLLDWALLFKPYHWGFFVAPPAYGYSFYFFFMSTAFLAGWALFVRKLGLSVWIAVPVAVSLYFSQYVQVWWTTNAGAFSLAPWVALAWMYTGHRLLRIALTAYAITAWMLACAYPPFLYSIALAIGALIIAFRREVISLRSLYDATIAGSIAIALFIGYFHELIDILQQTVYPGRRVAVSGSVGLERLLAQLSPTALIHGFEPLARIKGTNACEIAVLSTLLPVYAAALADHRTFTAWLARNRPTLIFLCAILALFMAWMFLSVHPILARISGLYLVPPARALVGFGLVLNILAAAYIAIAGIRVSVSRAFATMALVGTALWVKTSWSGTDFAGTFSYLDAVFPLATIALLVGLALLRTAPARTVLTIWVAAAANVAMFGAFNPVQRAHAIFEVDRDAVRATLETEGARTDRNGAIVALGHYGALIPGAGVPSINHVLYTPQLEFFRRHFPGMEEARFNEVFNRYAHVIVNEAPEPSLLSPDSLSVPWHVMVDGEASVRPNAVRIEQLAERPEAAADAAFGHIDSATISDGTHLEIVGWSRTPLESGTAVGLWSNARIENLVIRGQPRADVAASVSQDLAQSGFVIEAEVTIGPDENPMLCLVVLQGQTVDTALVFPDGRRDCVSLFALAN</sequence>
<keyword evidence="4" id="KW-1185">Reference proteome</keyword>
<dbReference type="Proteomes" id="UP000589896">
    <property type="component" value="Unassembled WGS sequence"/>
</dbReference>
<gene>
    <name evidence="3" type="ORF">H0E82_05750</name>
</gene>
<dbReference type="RefSeq" id="WP_180544491.1">
    <property type="nucleotide sequence ID" value="NZ_JACCJZ010000013.1"/>
</dbReference>
<feature type="transmembrane region" description="Helical" evidence="1">
    <location>
        <begin position="421"/>
        <end position="437"/>
    </location>
</feature>
<feature type="transmembrane region" description="Helical" evidence="1">
    <location>
        <begin position="256"/>
        <end position="274"/>
    </location>
</feature>
<feature type="transmembrane region" description="Helical" evidence="1">
    <location>
        <begin position="157"/>
        <end position="177"/>
    </location>
</feature>
<dbReference type="AlphaFoldDB" id="A0A7Z0QQD8"/>
<evidence type="ECO:0000313" key="4">
    <source>
        <dbReference type="Proteomes" id="UP000589896"/>
    </source>
</evidence>
<dbReference type="Pfam" id="PF24677">
    <property type="entry name" value="DUF7657"/>
    <property type="match status" value="1"/>
</dbReference>
<protein>
    <recommendedName>
        <fullName evidence="2">DUF7657 domain-containing protein</fullName>
    </recommendedName>
</protein>
<feature type="transmembrane region" description="Helical" evidence="1">
    <location>
        <begin position="183"/>
        <end position="204"/>
    </location>
</feature>
<keyword evidence="1" id="KW-1133">Transmembrane helix</keyword>
<organism evidence="3 4">
    <name type="scientific">Luteimonas deserti</name>
    <dbReference type="NCBI Taxonomy" id="2752306"/>
    <lineage>
        <taxon>Bacteria</taxon>
        <taxon>Pseudomonadati</taxon>
        <taxon>Pseudomonadota</taxon>
        <taxon>Gammaproteobacteria</taxon>
        <taxon>Lysobacterales</taxon>
        <taxon>Lysobacteraceae</taxon>
        <taxon>Luteimonas</taxon>
    </lineage>
</organism>
<keyword evidence="1" id="KW-0472">Membrane</keyword>
<evidence type="ECO:0000313" key="3">
    <source>
        <dbReference type="EMBL" id="NYZ62264.1"/>
    </source>
</evidence>
<name>A0A7Z0QQD8_9GAMM</name>
<feature type="transmembrane region" description="Helical" evidence="1">
    <location>
        <begin position="360"/>
        <end position="382"/>
    </location>
</feature>
<comment type="caution">
    <text evidence="3">The sequence shown here is derived from an EMBL/GenBank/DDBJ whole genome shotgun (WGS) entry which is preliminary data.</text>
</comment>
<dbReference type="EMBL" id="JACCJZ010000013">
    <property type="protein sequence ID" value="NYZ62264.1"/>
    <property type="molecule type" value="Genomic_DNA"/>
</dbReference>
<dbReference type="InterPro" id="IPR056074">
    <property type="entry name" value="DUF7657"/>
</dbReference>
<feature type="transmembrane region" description="Helical" evidence="1">
    <location>
        <begin position="478"/>
        <end position="496"/>
    </location>
</feature>
<proteinExistence type="predicted"/>
<feature type="transmembrane region" description="Helical" evidence="1">
    <location>
        <begin position="216"/>
        <end position="244"/>
    </location>
</feature>
<feature type="transmembrane region" description="Helical" evidence="1">
    <location>
        <begin position="449"/>
        <end position="471"/>
    </location>
</feature>
<feature type="domain" description="DUF7657" evidence="2">
    <location>
        <begin position="32"/>
        <end position="413"/>
    </location>
</feature>
<evidence type="ECO:0000256" key="1">
    <source>
        <dbReference type="SAM" id="Phobius"/>
    </source>
</evidence>
<feature type="transmembrane region" description="Helical" evidence="1">
    <location>
        <begin position="30"/>
        <end position="48"/>
    </location>
</feature>
<accession>A0A7Z0QQD8</accession>
<reference evidence="3 4" key="1">
    <citation type="submission" date="2020-07" db="EMBL/GenBank/DDBJ databases">
        <title>isolation of Luteimonas sp. SJ-16.</title>
        <authorList>
            <person name="Huang X.-X."/>
            <person name="Xu L."/>
            <person name="Sun J.-Q."/>
        </authorList>
    </citation>
    <scope>NUCLEOTIDE SEQUENCE [LARGE SCALE GENOMIC DNA]</scope>
    <source>
        <strain evidence="3 4">SJ-16</strain>
    </source>
</reference>
<evidence type="ECO:0000259" key="2">
    <source>
        <dbReference type="Pfam" id="PF24677"/>
    </source>
</evidence>